<protein>
    <recommendedName>
        <fullName evidence="9">Molybdopterin-synthase adenylyltransferase</fullName>
        <ecNumber evidence="8">2.7.7.80</ecNumber>
    </recommendedName>
    <alternativeName>
        <fullName evidence="12">MoaD protein adenylase</fullName>
    </alternativeName>
    <alternativeName>
        <fullName evidence="10">Molybdopterin-converting factor subunit 1 adenylase</fullName>
    </alternativeName>
    <alternativeName>
        <fullName evidence="11">Sulfur carrier protein MoaD adenylyltransferase</fullName>
    </alternativeName>
</protein>
<dbReference type="Proteomes" id="UP000315344">
    <property type="component" value="Unassembled WGS sequence"/>
</dbReference>
<comment type="subunit">
    <text evidence="7">Homodimer. Forms a stable heterotetrameric complex of 2 MoeB and 2 MoaD during adenylation of MoaD.</text>
</comment>
<comment type="similarity">
    <text evidence="1">Belongs to the HesA/MoeB/ThiF family.</text>
</comment>
<keyword evidence="13" id="KW-0812">Transmembrane</keyword>
<evidence type="ECO:0000256" key="5">
    <source>
        <dbReference type="ARBA" id="ARBA00052218"/>
    </source>
</evidence>
<accession>A0A533IB17</accession>
<keyword evidence="13" id="KW-1133">Transmembrane helix</keyword>
<dbReference type="InterPro" id="IPR045886">
    <property type="entry name" value="ThiF/MoeB/HesA"/>
</dbReference>
<dbReference type="GO" id="GO:0005524">
    <property type="term" value="F:ATP binding"/>
    <property type="evidence" value="ECO:0007669"/>
    <property type="project" value="UniProtKB-KW"/>
</dbReference>
<evidence type="ECO:0000313" key="16">
    <source>
        <dbReference type="Proteomes" id="UP000315344"/>
    </source>
</evidence>
<evidence type="ECO:0000256" key="2">
    <source>
        <dbReference type="ARBA" id="ARBA00022679"/>
    </source>
</evidence>
<comment type="function">
    <text evidence="6">Catalyzes the adenylation by ATP of the carboxyl group of the C-terminal glycine of sulfur carrier protein MoaD.</text>
</comment>
<dbReference type="GO" id="GO:0004792">
    <property type="term" value="F:thiosulfate-cyanide sulfurtransferase activity"/>
    <property type="evidence" value="ECO:0007669"/>
    <property type="project" value="TreeGrafter"/>
</dbReference>
<keyword evidence="13" id="KW-0472">Membrane</keyword>
<name>A0A533IB17_PARDE</name>
<dbReference type="PANTHER" id="PTHR10953">
    <property type="entry name" value="UBIQUITIN-ACTIVATING ENZYME E1"/>
    <property type="match status" value="1"/>
</dbReference>
<comment type="catalytic activity">
    <reaction evidence="5">
        <text>[molybdopterin-synthase sulfur-carrier protein]-C-terminal Gly-Gly + ATP + H(+) = [molybdopterin-synthase sulfur-carrier protein]-C-terminal Gly-Gly-AMP + diphosphate</text>
        <dbReference type="Rhea" id="RHEA:43616"/>
        <dbReference type="Rhea" id="RHEA-COMP:12159"/>
        <dbReference type="Rhea" id="RHEA-COMP:12202"/>
        <dbReference type="ChEBI" id="CHEBI:15378"/>
        <dbReference type="ChEBI" id="CHEBI:30616"/>
        <dbReference type="ChEBI" id="CHEBI:33019"/>
        <dbReference type="ChEBI" id="CHEBI:90618"/>
        <dbReference type="ChEBI" id="CHEBI:90778"/>
        <dbReference type="EC" id="2.7.7.80"/>
    </reaction>
</comment>
<keyword evidence="3" id="KW-0547">Nucleotide-binding</keyword>
<keyword evidence="15" id="KW-0548">Nucleotidyltransferase</keyword>
<keyword evidence="2 15" id="KW-0808">Transferase</keyword>
<gene>
    <name evidence="15" type="primary">moeB</name>
    <name evidence="15" type="ORF">DI616_01460</name>
</gene>
<dbReference type="InterPro" id="IPR035985">
    <property type="entry name" value="Ubiquitin-activating_enz"/>
</dbReference>
<reference evidence="15 16" key="1">
    <citation type="journal article" date="2017" name="Nat. Commun.">
        <title>In situ click chemistry generation of cyclooxygenase-2 inhibitors.</title>
        <authorList>
            <person name="Bhardwaj A."/>
            <person name="Kaur J."/>
            <person name="Wuest M."/>
            <person name="Wuest F."/>
        </authorList>
    </citation>
    <scope>NUCLEOTIDE SEQUENCE [LARGE SCALE GENOMIC DNA]</scope>
    <source>
        <strain evidence="15">S2_012_000_R3_94</strain>
    </source>
</reference>
<evidence type="ECO:0000256" key="3">
    <source>
        <dbReference type="ARBA" id="ARBA00022741"/>
    </source>
</evidence>
<feature type="transmembrane region" description="Helical" evidence="13">
    <location>
        <begin position="59"/>
        <end position="84"/>
    </location>
</feature>
<keyword evidence="4" id="KW-0067">ATP-binding</keyword>
<dbReference type="InterPro" id="IPR000594">
    <property type="entry name" value="ThiF_NAD_FAD-bd"/>
</dbReference>
<feature type="domain" description="THIF-type NAD/FAD binding fold" evidence="14">
    <location>
        <begin position="120"/>
        <end position="355"/>
    </location>
</feature>
<dbReference type="EMBL" id="VAFL01000001">
    <property type="protein sequence ID" value="TKW68689.1"/>
    <property type="molecule type" value="Genomic_DNA"/>
</dbReference>
<dbReference type="GO" id="GO:0005829">
    <property type="term" value="C:cytosol"/>
    <property type="evidence" value="ECO:0007669"/>
    <property type="project" value="TreeGrafter"/>
</dbReference>
<sequence length="366" mass="38215">MALLLPLGLLSIVAAAWFMGWSFLRVIAVMFLIWLIVFVLMLAAPASEYMAFGLIDIRVWLIIGLVVGTVLGYALIVATIRGLVLARWGDPQEQARISAAPPEEPPATAASDSDDALDRYARHIVLREIGGPGQAKLRNASVLIVGAGGLGAPSALYLAGAGVGRIALADPDTVSLSNLQRQIIYRTEDAGRPKGMAAAEALRALNPLIEVHALRRRLTAEDSDLVRGFDLVLDGTDSFEDRGGINVACVAAGVPLVSGAISQWEGQLTTFDPAAGGPCFSCIFPQAPAPGQALPCAEAGVVGPLPGVVGSMMALEAIRLITGAGSNMVGQMLIYDGLYGETRSICVMRRPDCPVCSGVGSAPSEE</sequence>
<dbReference type="AlphaFoldDB" id="A0A533IB17"/>
<evidence type="ECO:0000256" key="8">
    <source>
        <dbReference type="ARBA" id="ARBA00066884"/>
    </source>
</evidence>
<evidence type="ECO:0000256" key="7">
    <source>
        <dbReference type="ARBA" id="ARBA00063809"/>
    </source>
</evidence>
<evidence type="ECO:0000256" key="6">
    <source>
        <dbReference type="ARBA" id="ARBA00055169"/>
    </source>
</evidence>
<evidence type="ECO:0000313" key="15">
    <source>
        <dbReference type="EMBL" id="TKW68689.1"/>
    </source>
</evidence>
<dbReference type="CDD" id="cd00757">
    <property type="entry name" value="ThiF_MoeB_HesA_family"/>
    <property type="match status" value="1"/>
</dbReference>
<comment type="caution">
    <text evidence="15">The sequence shown here is derived from an EMBL/GenBank/DDBJ whole genome shotgun (WGS) entry which is preliminary data.</text>
</comment>
<evidence type="ECO:0000256" key="9">
    <source>
        <dbReference type="ARBA" id="ARBA00073635"/>
    </source>
</evidence>
<organism evidence="15 16">
    <name type="scientific">Paracoccus denitrificans</name>
    <dbReference type="NCBI Taxonomy" id="266"/>
    <lineage>
        <taxon>Bacteria</taxon>
        <taxon>Pseudomonadati</taxon>
        <taxon>Pseudomonadota</taxon>
        <taxon>Alphaproteobacteria</taxon>
        <taxon>Rhodobacterales</taxon>
        <taxon>Paracoccaceae</taxon>
        <taxon>Paracoccus</taxon>
    </lineage>
</organism>
<dbReference type="NCBIfam" id="NF004281">
    <property type="entry name" value="PRK05690.1"/>
    <property type="match status" value="1"/>
</dbReference>
<evidence type="ECO:0000256" key="4">
    <source>
        <dbReference type="ARBA" id="ARBA00022840"/>
    </source>
</evidence>
<dbReference type="FunFam" id="3.40.50.720:FF:000033">
    <property type="entry name" value="Adenylyltransferase and sulfurtransferase MOCS3"/>
    <property type="match status" value="1"/>
</dbReference>
<evidence type="ECO:0000259" key="14">
    <source>
        <dbReference type="Pfam" id="PF00899"/>
    </source>
</evidence>
<dbReference type="SUPFAM" id="SSF69572">
    <property type="entry name" value="Activating enzymes of the ubiquitin-like proteins"/>
    <property type="match status" value="1"/>
</dbReference>
<dbReference type="Gene3D" id="3.40.50.720">
    <property type="entry name" value="NAD(P)-binding Rossmann-like Domain"/>
    <property type="match status" value="1"/>
</dbReference>
<evidence type="ECO:0000256" key="10">
    <source>
        <dbReference type="ARBA" id="ARBA00075110"/>
    </source>
</evidence>
<evidence type="ECO:0000256" key="1">
    <source>
        <dbReference type="ARBA" id="ARBA00009919"/>
    </source>
</evidence>
<dbReference type="EC" id="2.7.7.80" evidence="8"/>
<dbReference type="Pfam" id="PF00899">
    <property type="entry name" value="ThiF"/>
    <property type="match status" value="1"/>
</dbReference>
<evidence type="ECO:0000256" key="12">
    <source>
        <dbReference type="ARBA" id="ARBA00078531"/>
    </source>
</evidence>
<evidence type="ECO:0000256" key="11">
    <source>
        <dbReference type="ARBA" id="ARBA00075328"/>
    </source>
</evidence>
<proteinExistence type="inferred from homology"/>
<dbReference type="GO" id="GO:0061605">
    <property type="term" value="F:molybdopterin-synthase adenylyltransferase activity"/>
    <property type="evidence" value="ECO:0007669"/>
    <property type="project" value="UniProtKB-EC"/>
</dbReference>
<evidence type="ECO:0000256" key="13">
    <source>
        <dbReference type="SAM" id="Phobius"/>
    </source>
</evidence>
<dbReference type="GO" id="GO:0008641">
    <property type="term" value="F:ubiquitin-like modifier activating enzyme activity"/>
    <property type="evidence" value="ECO:0007669"/>
    <property type="project" value="InterPro"/>
</dbReference>
<dbReference type="PANTHER" id="PTHR10953:SF102">
    <property type="entry name" value="ADENYLYLTRANSFERASE AND SULFURTRANSFERASE MOCS3"/>
    <property type="match status" value="1"/>
</dbReference>
<dbReference type="GO" id="GO:0008146">
    <property type="term" value="F:sulfotransferase activity"/>
    <property type="evidence" value="ECO:0007669"/>
    <property type="project" value="TreeGrafter"/>
</dbReference>
<feature type="transmembrane region" description="Helical" evidence="13">
    <location>
        <begin position="25"/>
        <end position="47"/>
    </location>
</feature>